<dbReference type="CDD" id="cd00090">
    <property type="entry name" value="HTH_ARSR"/>
    <property type="match status" value="1"/>
</dbReference>
<evidence type="ECO:0000313" key="2">
    <source>
        <dbReference type="Proteomes" id="UP000321379"/>
    </source>
</evidence>
<proteinExistence type="predicted"/>
<organism evidence="1 2">
    <name type="scientific">Lacisediminihabitans profunda</name>
    <dbReference type="NCBI Taxonomy" id="2594790"/>
    <lineage>
        <taxon>Bacteria</taxon>
        <taxon>Bacillati</taxon>
        <taxon>Actinomycetota</taxon>
        <taxon>Actinomycetes</taxon>
        <taxon>Micrococcales</taxon>
        <taxon>Microbacteriaceae</taxon>
        <taxon>Lacisediminihabitans</taxon>
    </lineage>
</organism>
<dbReference type="Pfam" id="PF13412">
    <property type="entry name" value="HTH_24"/>
    <property type="match status" value="1"/>
</dbReference>
<dbReference type="InterPro" id="IPR036390">
    <property type="entry name" value="WH_DNA-bd_sf"/>
</dbReference>
<dbReference type="Proteomes" id="UP000321379">
    <property type="component" value="Unassembled WGS sequence"/>
</dbReference>
<dbReference type="InterPro" id="IPR011991">
    <property type="entry name" value="ArsR-like_HTH"/>
</dbReference>
<dbReference type="InterPro" id="IPR036388">
    <property type="entry name" value="WH-like_DNA-bd_sf"/>
</dbReference>
<dbReference type="EMBL" id="VRMG01000006">
    <property type="protein sequence ID" value="TXN30603.1"/>
    <property type="molecule type" value="Genomic_DNA"/>
</dbReference>
<sequence length="223" mass="25263">MVTQPSSYRTLASFSRISLLYHLQKRGTMTVTDLASVTGLHPNTVREHLQRLIDENYVTCEPEVREIKGRPRMMYSAVDGIDHLDDTKHEAQVALAELRAQQMRMMLPIREISQTREQRQLDVLEDHLDQSGYDWDIDDAAGHIHLHQCPFADMVREHPEVCGVHFTILRSLLNQTGGPLAVERLHPFSGFDTCTVDIVHTPPVINDGTLDQEPSIIHGVSVL</sequence>
<evidence type="ECO:0000313" key="1">
    <source>
        <dbReference type="EMBL" id="TXN30603.1"/>
    </source>
</evidence>
<comment type="caution">
    <text evidence="1">The sequence shown here is derived from an EMBL/GenBank/DDBJ whole genome shotgun (WGS) entry which is preliminary data.</text>
</comment>
<keyword evidence="2" id="KW-1185">Reference proteome</keyword>
<accession>A0A5C8UQ39</accession>
<reference evidence="1 2" key="1">
    <citation type="submission" date="2019-08" db="EMBL/GenBank/DDBJ databases">
        <title>Bacterial whole genome sequence for Glaciihabitans sp. CHu50b-6-2.</title>
        <authorList>
            <person name="Jin L."/>
        </authorList>
    </citation>
    <scope>NUCLEOTIDE SEQUENCE [LARGE SCALE GENOMIC DNA]</scope>
    <source>
        <strain evidence="1 2">CHu50b-6-2</strain>
    </source>
</reference>
<gene>
    <name evidence="1" type="ORF">FVP33_08760</name>
</gene>
<dbReference type="AlphaFoldDB" id="A0A5C8UQ39"/>
<dbReference type="SUPFAM" id="SSF46785">
    <property type="entry name" value="Winged helix' DNA-binding domain"/>
    <property type="match status" value="1"/>
</dbReference>
<name>A0A5C8UQ39_9MICO</name>
<dbReference type="Gene3D" id="1.10.10.10">
    <property type="entry name" value="Winged helix-like DNA-binding domain superfamily/Winged helix DNA-binding domain"/>
    <property type="match status" value="1"/>
</dbReference>
<dbReference type="RefSeq" id="WP_147783285.1">
    <property type="nucleotide sequence ID" value="NZ_VRMG01000006.1"/>
</dbReference>
<protein>
    <submittedName>
        <fullName evidence="1">Winged helix-turn-helix transcriptional regulator</fullName>
    </submittedName>
</protein>